<feature type="region of interest" description="Disordered" evidence="10">
    <location>
        <begin position="146"/>
        <end position="194"/>
    </location>
</feature>
<dbReference type="GO" id="GO:0004672">
    <property type="term" value="F:protein kinase activity"/>
    <property type="evidence" value="ECO:0007669"/>
    <property type="project" value="InterPro"/>
</dbReference>
<keyword evidence="4 12" id="KW-0732">Signal</keyword>
<feature type="compositionally biased region" description="Basic residues" evidence="10">
    <location>
        <begin position="185"/>
        <end position="194"/>
    </location>
</feature>
<dbReference type="Pfam" id="PF00069">
    <property type="entry name" value="Pkinase"/>
    <property type="match status" value="1"/>
</dbReference>
<comment type="caution">
    <text evidence="14">The sequence shown here is derived from an EMBL/GenBank/DDBJ whole genome shotgun (WGS) entry which is preliminary data.</text>
</comment>
<proteinExistence type="predicted"/>
<comment type="subcellular location">
    <subcellularLocation>
        <location evidence="1">Membrane</location>
        <topology evidence="1">Single-pass membrane protein</topology>
    </subcellularLocation>
</comment>
<accession>A0AAV7EF38</accession>
<organism evidence="14 15">
    <name type="scientific">Aristolochia fimbriata</name>
    <name type="common">White veined hardy Dutchman's pipe vine</name>
    <dbReference type="NCBI Taxonomy" id="158543"/>
    <lineage>
        <taxon>Eukaryota</taxon>
        <taxon>Viridiplantae</taxon>
        <taxon>Streptophyta</taxon>
        <taxon>Embryophyta</taxon>
        <taxon>Tracheophyta</taxon>
        <taxon>Spermatophyta</taxon>
        <taxon>Magnoliopsida</taxon>
        <taxon>Magnoliidae</taxon>
        <taxon>Piperales</taxon>
        <taxon>Aristolochiaceae</taxon>
        <taxon>Aristolochia</taxon>
    </lineage>
</organism>
<keyword evidence="5" id="KW-0677">Repeat</keyword>
<evidence type="ECO:0000256" key="6">
    <source>
        <dbReference type="ARBA" id="ARBA00022989"/>
    </source>
</evidence>
<dbReference type="PANTHER" id="PTHR48056:SF75">
    <property type="entry name" value="LEUCINE-RICH REPEAT RECEPTOR-LIKE SERINE_THREONINE_TYROSINE-PROTEIN KINASE SOBIR1"/>
    <property type="match status" value="1"/>
</dbReference>
<evidence type="ECO:0000256" key="10">
    <source>
        <dbReference type="SAM" id="MobiDB-lite"/>
    </source>
</evidence>
<protein>
    <recommendedName>
        <fullName evidence="13">Protein kinase domain-containing protein</fullName>
    </recommendedName>
</protein>
<evidence type="ECO:0000256" key="11">
    <source>
        <dbReference type="SAM" id="Phobius"/>
    </source>
</evidence>
<keyword evidence="8" id="KW-0675">Receptor</keyword>
<feature type="signal peptide" evidence="12">
    <location>
        <begin position="1"/>
        <end position="22"/>
    </location>
</feature>
<keyword evidence="6 11" id="KW-1133">Transmembrane helix</keyword>
<dbReference type="PROSITE" id="PS00108">
    <property type="entry name" value="PROTEIN_KINASE_ST"/>
    <property type="match status" value="1"/>
</dbReference>
<dbReference type="PANTHER" id="PTHR48056">
    <property type="entry name" value="LRR RECEPTOR-LIKE SERINE/THREONINE-PROTEIN KINASE-RELATED"/>
    <property type="match status" value="1"/>
</dbReference>
<dbReference type="InterPro" id="IPR050647">
    <property type="entry name" value="Plant_LRR-RLKs"/>
</dbReference>
<dbReference type="FunFam" id="1.10.510.10:FF:000479">
    <property type="entry name" value="Leucine-rich repeat receptor-like protein kinase"/>
    <property type="match status" value="1"/>
</dbReference>
<dbReference type="GO" id="GO:0016020">
    <property type="term" value="C:membrane"/>
    <property type="evidence" value="ECO:0007669"/>
    <property type="project" value="UniProtKB-SubCell"/>
</dbReference>
<dbReference type="InterPro" id="IPR032675">
    <property type="entry name" value="LRR_dom_sf"/>
</dbReference>
<name>A0AAV7EF38_ARIFI</name>
<evidence type="ECO:0000256" key="5">
    <source>
        <dbReference type="ARBA" id="ARBA00022737"/>
    </source>
</evidence>
<evidence type="ECO:0000313" key="15">
    <source>
        <dbReference type="Proteomes" id="UP000825729"/>
    </source>
</evidence>
<dbReference type="Gene3D" id="1.10.510.10">
    <property type="entry name" value="Transferase(Phosphotransferase) domain 1"/>
    <property type="match status" value="1"/>
</dbReference>
<evidence type="ECO:0000256" key="3">
    <source>
        <dbReference type="ARBA" id="ARBA00022692"/>
    </source>
</evidence>
<evidence type="ECO:0000256" key="9">
    <source>
        <dbReference type="ARBA" id="ARBA00023180"/>
    </source>
</evidence>
<feature type="chain" id="PRO_5043383911" description="Protein kinase domain-containing protein" evidence="12">
    <location>
        <begin position="23"/>
        <end position="536"/>
    </location>
</feature>
<evidence type="ECO:0000313" key="14">
    <source>
        <dbReference type="EMBL" id="KAG9446471.1"/>
    </source>
</evidence>
<dbReference type="Gene3D" id="3.80.10.10">
    <property type="entry name" value="Ribonuclease Inhibitor"/>
    <property type="match status" value="1"/>
</dbReference>
<dbReference type="InterPro" id="IPR008271">
    <property type="entry name" value="Ser/Thr_kinase_AS"/>
</dbReference>
<feature type="domain" description="Protein kinase" evidence="13">
    <location>
        <begin position="258"/>
        <end position="536"/>
    </location>
</feature>
<keyword evidence="15" id="KW-1185">Reference proteome</keyword>
<dbReference type="GO" id="GO:0005524">
    <property type="term" value="F:ATP binding"/>
    <property type="evidence" value="ECO:0007669"/>
    <property type="project" value="UniProtKB-KW"/>
</dbReference>
<evidence type="ECO:0000256" key="7">
    <source>
        <dbReference type="ARBA" id="ARBA00023136"/>
    </source>
</evidence>
<feature type="compositionally biased region" description="Polar residues" evidence="10">
    <location>
        <begin position="150"/>
        <end position="175"/>
    </location>
</feature>
<keyword evidence="7 11" id="KW-0472">Membrane</keyword>
<dbReference type="EMBL" id="JAINDJ010000005">
    <property type="protein sequence ID" value="KAG9446471.1"/>
    <property type="molecule type" value="Genomic_DNA"/>
</dbReference>
<dbReference type="InterPro" id="IPR011009">
    <property type="entry name" value="Kinase-like_dom_sf"/>
</dbReference>
<reference evidence="14 15" key="1">
    <citation type="submission" date="2021-07" db="EMBL/GenBank/DDBJ databases">
        <title>The Aristolochia fimbriata genome: insights into angiosperm evolution, floral development and chemical biosynthesis.</title>
        <authorList>
            <person name="Jiao Y."/>
        </authorList>
    </citation>
    <scope>NUCLEOTIDE SEQUENCE [LARGE SCALE GENOMIC DNA]</scope>
    <source>
        <strain evidence="14">IBCAS-2021</strain>
        <tissue evidence="14">Leaf</tissue>
    </source>
</reference>
<dbReference type="AlphaFoldDB" id="A0AAV7EF38"/>
<dbReference type="InterPro" id="IPR000719">
    <property type="entry name" value="Prot_kinase_dom"/>
</dbReference>
<keyword evidence="2" id="KW-0433">Leucine-rich repeat</keyword>
<dbReference type="SMART" id="SM00220">
    <property type="entry name" value="S_TKc"/>
    <property type="match status" value="1"/>
</dbReference>
<evidence type="ECO:0000256" key="12">
    <source>
        <dbReference type="SAM" id="SignalP"/>
    </source>
</evidence>
<dbReference type="InterPro" id="IPR001611">
    <property type="entry name" value="Leu-rich_rpt"/>
</dbReference>
<dbReference type="Pfam" id="PF13855">
    <property type="entry name" value="LRR_8"/>
    <property type="match status" value="1"/>
</dbReference>
<dbReference type="PROSITE" id="PS50011">
    <property type="entry name" value="PROTEIN_KINASE_DOM"/>
    <property type="match status" value="1"/>
</dbReference>
<keyword evidence="9" id="KW-0325">Glycoprotein</keyword>
<evidence type="ECO:0000256" key="2">
    <source>
        <dbReference type="ARBA" id="ARBA00022614"/>
    </source>
</evidence>
<sequence>MATGTLLILCLVLLSIGWSCRGLSLVQSDLDAFVGFSKSVGLPGQPRWRHPCATAGVRCSRNRIVKIELDSMHLKGFIPPCIGGLTELRVLSLANNNLSSKLPPEIADCRKLEVLNLRHNRISGETKEEKTTIVPRLPPRRHRLAEEKINSTGPSINIAPKSSPQSGNRTRNSTAAVAPASPRTTPKKKHKKRSATKWVAGFVGGALTGILSGLLVSLLFRMAKNIIRGRRKLSGIEIFSPMIKRAEDLEFLEREDGVASLEIVGRGGCGEKIISTPAQDVVDLSEEDSKLLGKRMRQIRSEIQTVGHIRHRNLLPLLAHVARPDCHYLVYEYMKNGSLQDFLNEVSAGRRELEWAARHRIACGIAAGLEYLHLHHSPRIIHRDLKPANVLLDDDLVARITDFGLAKGLPEANTHMTTSNVVGTLGFIAPEYHQTLKFTVKCDIYSFGVLLAVLVVGKLPSDAFFQSTEELSMVKWLRNVMGSPDPSRAINATLLGNGYEDQMLLLLKIACFCTVDDPKERPNSKEVRTMLEQVKH</sequence>
<dbReference type="Gene3D" id="3.30.200.20">
    <property type="entry name" value="Phosphorylase Kinase, domain 1"/>
    <property type="match status" value="1"/>
</dbReference>
<dbReference type="SUPFAM" id="SSF52058">
    <property type="entry name" value="L domain-like"/>
    <property type="match status" value="1"/>
</dbReference>
<evidence type="ECO:0000256" key="4">
    <source>
        <dbReference type="ARBA" id="ARBA00022729"/>
    </source>
</evidence>
<gene>
    <name evidence="14" type="ORF">H6P81_012599</name>
</gene>
<evidence type="ECO:0000256" key="8">
    <source>
        <dbReference type="ARBA" id="ARBA00023170"/>
    </source>
</evidence>
<evidence type="ECO:0000259" key="13">
    <source>
        <dbReference type="PROSITE" id="PS50011"/>
    </source>
</evidence>
<dbReference type="Proteomes" id="UP000825729">
    <property type="component" value="Unassembled WGS sequence"/>
</dbReference>
<keyword evidence="3 11" id="KW-0812">Transmembrane</keyword>
<evidence type="ECO:0000256" key="1">
    <source>
        <dbReference type="ARBA" id="ARBA00004167"/>
    </source>
</evidence>
<feature type="transmembrane region" description="Helical" evidence="11">
    <location>
        <begin position="198"/>
        <end position="220"/>
    </location>
</feature>
<dbReference type="SUPFAM" id="SSF56112">
    <property type="entry name" value="Protein kinase-like (PK-like)"/>
    <property type="match status" value="1"/>
</dbReference>